<comment type="caution">
    <text evidence="7">The sequence shown here is derived from an EMBL/GenBank/DDBJ whole genome shotgun (WGS) entry which is preliminary data.</text>
</comment>
<dbReference type="PROSITE" id="PS50949">
    <property type="entry name" value="HTH_GNTR"/>
    <property type="match status" value="1"/>
</dbReference>
<keyword evidence="8" id="KW-1185">Reference proteome</keyword>
<dbReference type="AlphaFoldDB" id="A0A5S3N5T6"/>
<dbReference type="Proteomes" id="UP000307140">
    <property type="component" value="Unassembled WGS sequence"/>
</dbReference>
<dbReference type="InterPro" id="IPR036388">
    <property type="entry name" value="WH-like_DNA-bd_sf"/>
</dbReference>
<evidence type="ECO:0000256" key="1">
    <source>
        <dbReference type="ARBA" id="ARBA00005384"/>
    </source>
</evidence>
<dbReference type="OrthoDB" id="594134at2"/>
<keyword evidence="5" id="KW-0804">Transcription</keyword>
<dbReference type="Gene3D" id="3.40.640.10">
    <property type="entry name" value="Type I PLP-dependent aspartate aminotransferase-like (Major domain)"/>
    <property type="match status" value="1"/>
</dbReference>
<evidence type="ECO:0000259" key="6">
    <source>
        <dbReference type="PROSITE" id="PS50949"/>
    </source>
</evidence>
<dbReference type="SUPFAM" id="SSF46785">
    <property type="entry name" value="Winged helix' DNA-binding domain"/>
    <property type="match status" value="1"/>
</dbReference>
<gene>
    <name evidence="7" type="ORF">FDT66_07890</name>
</gene>
<evidence type="ECO:0000313" key="7">
    <source>
        <dbReference type="EMBL" id="TMM30673.1"/>
    </source>
</evidence>
<organism evidence="7 8">
    <name type="scientific">Polaribacter aestuariivivens</name>
    <dbReference type="NCBI Taxonomy" id="2304626"/>
    <lineage>
        <taxon>Bacteria</taxon>
        <taxon>Pseudomonadati</taxon>
        <taxon>Bacteroidota</taxon>
        <taxon>Flavobacteriia</taxon>
        <taxon>Flavobacteriales</taxon>
        <taxon>Flavobacteriaceae</taxon>
    </lineage>
</organism>
<evidence type="ECO:0000313" key="8">
    <source>
        <dbReference type="Proteomes" id="UP000307140"/>
    </source>
</evidence>
<feature type="domain" description="HTH gntR-type" evidence="6">
    <location>
        <begin position="22"/>
        <end position="90"/>
    </location>
</feature>
<keyword evidence="4" id="KW-0238">DNA-binding</keyword>
<dbReference type="GO" id="GO:0003700">
    <property type="term" value="F:DNA-binding transcription factor activity"/>
    <property type="evidence" value="ECO:0007669"/>
    <property type="project" value="InterPro"/>
</dbReference>
<reference evidence="7 8" key="1">
    <citation type="submission" date="2019-05" db="EMBL/GenBank/DDBJ databases">
        <title>Polaribacter aestuariivivens sp. nov., isolated from a tidal flat.</title>
        <authorList>
            <person name="Yoon J.-H."/>
        </authorList>
    </citation>
    <scope>NUCLEOTIDE SEQUENCE [LARGE SCALE GENOMIC DNA]</scope>
    <source>
        <strain evidence="7 8">DBTF-3</strain>
    </source>
</reference>
<dbReference type="InterPro" id="IPR000524">
    <property type="entry name" value="Tscrpt_reg_HTH_GntR"/>
</dbReference>
<dbReference type="InterPro" id="IPR015424">
    <property type="entry name" value="PyrdxlP-dep_Trfase"/>
</dbReference>
<evidence type="ECO:0000256" key="4">
    <source>
        <dbReference type="ARBA" id="ARBA00023125"/>
    </source>
</evidence>
<keyword evidence="2" id="KW-0663">Pyridoxal phosphate</keyword>
<dbReference type="CDD" id="cd07377">
    <property type="entry name" value="WHTH_GntR"/>
    <property type="match status" value="1"/>
</dbReference>
<keyword evidence="3" id="KW-0805">Transcription regulation</keyword>
<dbReference type="GO" id="GO:0008483">
    <property type="term" value="F:transaminase activity"/>
    <property type="evidence" value="ECO:0007669"/>
    <property type="project" value="UniProtKB-KW"/>
</dbReference>
<dbReference type="InterPro" id="IPR036390">
    <property type="entry name" value="WH_DNA-bd_sf"/>
</dbReference>
<keyword evidence="7" id="KW-0032">Aminotransferase</keyword>
<dbReference type="GO" id="GO:0003677">
    <property type="term" value="F:DNA binding"/>
    <property type="evidence" value="ECO:0007669"/>
    <property type="project" value="UniProtKB-KW"/>
</dbReference>
<comment type="similarity">
    <text evidence="1">In the C-terminal section; belongs to the class-I pyridoxal-phosphate-dependent aminotransferase family.</text>
</comment>
<sequence>MTDSPLNNLFKQLIHFDKTLTQPVYIQVAQQIINAIQRSYIIKGTKLPGTRVLGELLKIHRNTAVAIYDELASQGWVEIIPNKGTFVLEPKLKISKTKTSSKNITEAYSYATSTGFPFQKSFHLASTVQLTNAKYTINDGKPDLRLHPVNQFTRWYSAAMKRKTLIKKWNRPNESTHSLFQNQLCNYLNATRGFHINPKNLISTRSTEMSLYIVSQLLLQQNDIVLVGKLSNYAANMIFQQVGANIKTVPVDKNGLDVNYIKKHFKKGSIRCVYICAHRDYPTTVKLNTNRRLELLKLAKEYEFAIIEDDYDYDFQFDGSTMLPMASADVNGMIIYLGKLGQSLFPSFQTGFVIAPENLISEAKNYLYLLDEQGDLIQEQMLSELINEGEIYRLMKKNIVVYKQRRDCLCDLLKIHFTDIAIWKIPSGGLAIWLEFQTKISLVQLAEEAEKIDLFIPKTILYQDKKTCAIRFGFGHLNNEEIEAVIIKLRTAYDKVFAKYFKFKNY</sequence>
<keyword evidence="7" id="KW-0808">Transferase</keyword>
<dbReference type="InterPro" id="IPR051446">
    <property type="entry name" value="HTH_trans_reg/aminotransferase"/>
</dbReference>
<dbReference type="RefSeq" id="WP_138535622.1">
    <property type="nucleotide sequence ID" value="NZ_VANR01000003.1"/>
</dbReference>
<dbReference type="InterPro" id="IPR015421">
    <property type="entry name" value="PyrdxlP-dep_Trfase_major"/>
</dbReference>
<protein>
    <submittedName>
        <fullName evidence="7">PLP-dependent aminotransferase family protein</fullName>
    </submittedName>
</protein>
<name>A0A5S3N5T6_9FLAO</name>
<accession>A0A5S3N5T6</accession>
<dbReference type="EMBL" id="VANR01000003">
    <property type="protein sequence ID" value="TMM30673.1"/>
    <property type="molecule type" value="Genomic_DNA"/>
</dbReference>
<dbReference type="Pfam" id="PF00392">
    <property type="entry name" value="GntR"/>
    <property type="match status" value="1"/>
</dbReference>
<evidence type="ECO:0000256" key="3">
    <source>
        <dbReference type="ARBA" id="ARBA00023015"/>
    </source>
</evidence>
<dbReference type="PANTHER" id="PTHR46577">
    <property type="entry name" value="HTH-TYPE TRANSCRIPTIONAL REGULATORY PROTEIN GABR"/>
    <property type="match status" value="1"/>
</dbReference>
<dbReference type="CDD" id="cd00609">
    <property type="entry name" value="AAT_like"/>
    <property type="match status" value="1"/>
</dbReference>
<dbReference type="SUPFAM" id="SSF53383">
    <property type="entry name" value="PLP-dependent transferases"/>
    <property type="match status" value="1"/>
</dbReference>
<dbReference type="PANTHER" id="PTHR46577:SF1">
    <property type="entry name" value="HTH-TYPE TRANSCRIPTIONAL REGULATORY PROTEIN GABR"/>
    <property type="match status" value="1"/>
</dbReference>
<dbReference type="SMART" id="SM00345">
    <property type="entry name" value="HTH_GNTR"/>
    <property type="match status" value="1"/>
</dbReference>
<evidence type="ECO:0000256" key="2">
    <source>
        <dbReference type="ARBA" id="ARBA00022898"/>
    </source>
</evidence>
<dbReference type="Gene3D" id="1.10.10.10">
    <property type="entry name" value="Winged helix-like DNA-binding domain superfamily/Winged helix DNA-binding domain"/>
    <property type="match status" value="1"/>
</dbReference>
<evidence type="ECO:0000256" key="5">
    <source>
        <dbReference type="ARBA" id="ARBA00023163"/>
    </source>
</evidence>
<proteinExistence type="inferred from homology"/>